<gene>
    <name evidence="2" type="ORF">IB286_14105</name>
</gene>
<sequence>MKTVKETESYAILQKRNGRYAVRAKGRKWLNADEKVQVLLEAGLIKLTEPKPAEPEAVAEEAPAEEAAAEEAAEETTEE</sequence>
<evidence type="ECO:0000256" key="1">
    <source>
        <dbReference type="SAM" id="MobiDB-lite"/>
    </source>
</evidence>
<protein>
    <submittedName>
        <fullName evidence="2">Uncharacterized protein</fullName>
    </submittedName>
</protein>
<feature type="region of interest" description="Disordered" evidence="1">
    <location>
        <begin position="49"/>
        <end position="79"/>
    </location>
</feature>
<feature type="compositionally biased region" description="Acidic residues" evidence="1">
    <location>
        <begin position="57"/>
        <end position="79"/>
    </location>
</feature>
<dbReference type="RefSeq" id="WP_190766628.1">
    <property type="nucleotide sequence ID" value="NZ_JACXLD010000012.1"/>
</dbReference>
<accession>A0A927GXG1</accession>
<dbReference type="Proteomes" id="UP000610558">
    <property type="component" value="Unassembled WGS sequence"/>
</dbReference>
<dbReference type="AlphaFoldDB" id="A0A927GXG1"/>
<name>A0A927GXG1_9GAMM</name>
<organism evidence="2 3">
    <name type="scientific">Spongiibacter pelagi</name>
    <dbReference type="NCBI Taxonomy" id="2760804"/>
    <lineage>
        <taxon>Bacteria</taxon>
        <taxon>Pseudomonadati</taxon>
        <taxon>Pseudomonadota</taxon>
        <taxon>Gammaproteobacteria</taxon>
        <taxon>Cellvibrionales</taxon>
        <taxon>Spongiibacteraceae</taxon>
        <taxon>Spongiibacter</taxon>
    </lineage>
</organism>
<evidence type="ECO:0000313" key="2">
    <source>
        <dbReference type="EMBL" id="MBD2860133.1"/>
    </source>
</evidence>
<dbReference type="EMBL" id="JACXLD010000012">
    <property type="protein sequence ID" value="MBD2860133.1"/>
    <property type="molecule type" value="Genomic_DNA"/>
</dbReference>
<reference evidence="2" key="1">
    <citation type="submission" date="2020-09" db="EMBL/GenBank/DDBJ databases">
        <authorList>
            <person name="Yoon J.-W."/>
        </authorList>
    </citation>
    <scope>NUCLEOTIDE SEQUENCE</scope>
    <source>
        <strain evidence="2">KMU-158</strain>
    </source>
</reference>
<keyword evidence="3" id="KW-1185">Reference proteome</keyword>
<proteinExistence type="predicted"/>
<evidence type="ECO:0000313" key="3">
    <source>
        <dbReference type="Proteomes" id="UP000610558"/>
    </source>
</evidence>
<comment type="caution">
    <text evidence="2">The sequence shown here is derived from an EMBL/GenBank/DDBJ whole genome shotgun (WGS) entry which is preliminary data.</text>
</comment>